<dbReference type="Proteomes" id="UP000001694">
    <property type="component" value="Chromosome"/>
</dbReference>
<evidence type="ECO:0000259" key="1">
    <source>
        <dbReference type="Pfam" id="PF01402"/>
    </source>
</evidence>
<dbReference type="STRING" id="444157.Tneu_0638"/>
<dbReference type="AlphaFoldDB" id="B1YCR4"/>
<dbReference type="InterPro" id="IPR010985">
    <property type="entry name" value="Ribbon_hlx_hlx"/>
</dbReference>
<reference evidence="2" key="1">
    <citation type="submission" date="2008-03" db="EMBL/GenBank/DDBJ databases">
        <title>Complete sequence of Thermoproteus neutrophilus V24Sta.</title>
        <authorList>
            <consortium name="US DOE Joint Genome Institute"/>
            <person name="Copeland A."/>
            <person name="Lucas S."/>
            <person name="Lapidus A."/>
            <person name="Glavina del Rio T."/>
            <person name="Dalin E."/>
            <person name="Tice H."/>
            <person name="Bruce D."/>
            <person name="Goodwin L."/>
            <person name="Pitluck S."/>
            <person name="Sims D."/>
            <person name="Brettin T."/>
            <person name="Detter J.C."/>
            <person name="Han C."/>
            <person name="Kuske C.R."/>
            <person name="Schmutz J."/>
            <person name="Larimer F."/>
            <person name="Land M."/>
            <person name="Hauser L."/>
            <person name="Kyrpides N."/>
            <person name="Mikhailova N."/>
            <person name="Biddle J.F."/>
            <person name="Zhang Z."/>
            <person name="Fitz-Gibbon S.T."/>
            <person name="Lowe T.M."/>
            <person name="Saltikov C."/>
            <person name="House C.H."/>
            <person name="Richardson P."/>
        </authorList>
    </citation>
    <scope>NUCLEOTIDE SEQUENCE [LARGE SCALE GENOMIC DNA]</scope>
    <source>
        <strain evidence="2">V24Sta</strain>
    </source>
</reference>
<dbReference type="PANTHER" id="PTHR36215">
    <property type="entry name" value="BLL4998 PROTEIN"/>
    <property type="match status" value="1"/>
</dbReference>
<dbReference type="CDD" id="cd22231">
    <property type="entry name" value="RHH_NikR_HicB-like"/>
    <property type="match status" value="1"/>
</dbReference>
<proteinExistence type="predicted"/>
<accession>B1YCR4</accession>
<feature type="domain" description="Ribbon-helix-helix protein CopG" evidence="1">
    <location>
        <begin position="10"/>
        <end position="49"/>
    </location>
</feature>
<keyword evidence="3" id="KW-1185">Reference proteome</keyword>
<dbReference type="EMBL" id="CP001014">
    <property type="protein sequence ID" value="ACB39577.1"/>
    <property type="molecule type" value="Genomic_DNA"/>
</dbReference>
<dbReference type="SUPFAM" id="SSF47598">
    <property type="entry name" value="Ribbon-helix-helix"/>
    <property type="match status" value="1"/>
</dbReference>
<dbReference type="eggNOG" id="arCOG01009">
    <property type="taxonomic scope" value="Archaea"/>
</dbReference>
<organism evidence="2 3">
    <name type="scientific">Pyrobaculum neutrophilum (strain DSM 2338 / JCM 9278 / NBRC 100436 / V24Sta)</name>
    <name type="common">Thermoproteus neutrophilus</name>
    <dbReference type="NCBI Taxonomy" id="444157"/>
    <lineage>
        <taxon>Archaea</taxon>
        <taxon>Thermoproteota</taxon>
        <taxon>Thermoprotei</taxon>
        <taxon>Thermoproteales</taxon>
        <taxon>Thermoproteaceae</taxon>
        <taxon>Pyrobaculum</taxon>
    </lineage>
</organism>
<dbReference type="GeneID" id="6165348"/>
<dbReference type="GO" id="GO:0006355">
    <property type="term" value="P:regulation of DNA-templated transcription"/>
    <property type="evidence" value="ECO:0007669"/>
    <property type="project" value="InterPro"/>
</dbReference>
<dbReference type="KEGG" id="tne:Tneu_0638"/>
<gene>
    <name evidence="2" type="ordered locus">Tneu_0638</name>
</gene>
<evidence type="ECO:0000313" key="3">
    <source>
        <dbReference type="Proteomes" id="UP000001694"/>
    </source>
</evidence>
<dbReference type="Pfam" id="PF01402">
    <property type="entry name" value="RHH_1"/>
    <property type="match status" value="1"/>
</dbReference>
<evidence type="ECO:0000313" key="2">
    <source>
        <dbReference type="EMBL" id="ACB39577.1"/>
    </source>
</evidence>
<dbReference type="InterPro" id="IPR002145">
    <property type="entry name" value="CopG"/>
</dbReference>
<dbReference type="Gene3D" id="1.10.1220.10">
    <property type="entry name" value="Met repressor-like"/>
    <property type="match status" value="1"/>
</dbReference>
<dbReference type="RefSeq" id="WP_012349997.1">
    <property type="nucleotide sequence ID" value="NC_010525.1"/>
</dbReference>
<dbReference type="InterPro" id="IPR013321">
    <property type="entry name" value="Arc_rbn_hlx_hlx"/>
</dbReference>
<name>B1YCR4_PYRNV</name>
<protein>
    <submittedName>
        <fullName evidence="2">Transcriptional regulator, CopG/Arc/MetJ family</fullName>
    </submittedName>
</protein>
<sequence length="54" mass="6241">MEKSREKMVLISFHVPQSYVDVLDELVKMGLYPSRSEAIRAALRELLSKYKLDG</sequence>
<dbReference type="HOGENOM" id="CLU_202919_1_0_2"/>
<dbReference type="PANTHER" id="PTHR36215:SF1">
    <property type="entry name" value="BLL4998 PROTEIN"/>
    <property type="match status" value="1"/>
</dbReference>